<dbReference type="AlphaFoldDB" id="A0A0Q1DSR8"/>
<reference evidence="1 2" key="1">
    <citation type="submission" date="2015-10" db="EMBL/GenBank/DDBJ databases">
        <title>Corynebacteirum lowii and Corynebacterium oculi species nova, derived from human clinical disease and and emended description of Corynebacterium mastiditis.</title>
        <authorList>
            <person name="Bernard K."/>
            <person name="Pacheco A.L."/>
            <person name="Mcdougall C."/>
            <person name="Burtx T."/>
            <person name="Weibe D."/>
            <person name="Tyler S."/>
            <person name="Olson A.B."/>
            <person name="Cnockaert M."/>
            <person name="Eguchi H."/>
            <person name="Kuwahara T."/>
            <person name="Nakayama-Imaohji H."/>
            <person name="Boudewijins M."/>
            <person name="Van Hoecke F."/>
            <person name="Bernier A.-M."/>
            <person name="Vandamme P."/>
        </authorList>
    </citation>
    <scope>NUCLEOTIDE SEQUENCE [LARGE SCALE GENOMIC DNA]</scope>
    <source>
        <strain evidence="1 2">NML 130210</strain>
    </source>
</reference>
<organism evidence="1 2">
    <name type="scientific">Corynebacterium oculi</name>
    <dbReference type="NCBI Taxonomy" id="1544416"/>
    <lineage>
        <taxon>Bacteria</taxon>
        <taxon>Bacillati</taxon>
        <taxon>Actinomycetota</taxon>
        <taxon>Actinomycetes</taxon>
        <taxon>Mycobacteriales</taxon>
        <taxon>Corynebacteriaceae</taxon>
        <taxon>Corynebacterium</taxon>
    </lineage>
</organism>
<accession>A0A0Q1DSR8</accession>
<comment type="caution">
    <text evidence="1">The sequence shown here is derived from an EMBL/GenBank/DDBJ whole genome shotgun (WGS) entry which is preliminary data.</text>
</comment>
<gene>
    <name evidence="1" type="ORF">Cocul_02068</name>
</gene>
<protein>
    <submittedName>
        <fullName evidence="1">Uncharacterized protein</fullName>
    </submittedName>
</protein>
<name>A0A0Q1DSR8_9CORY</name>
<dbReference type="EMBL" id="LKST01000004">
    <property type="protein sequence ID" value="KQB83096.1"/>
    <property type="molecule type" value="Genomic_DNA"/>
</dbReference>
<dbReference type="Proteomes" id="UP000050517">
    <property type="component" value="Unassembled WGS sequence"/>
</dbReference>
<keyword evidence="2" id="KW-1185">Reference proteome</keyword>
<evidence type="ECO:0000313" key="1">
    <source>
        <dbReference type="EMBL" id="KQB83096.1"/>
    </source>
</evidence>
<proteinExistence type="predicted"/>
<evidence type="ECO:0000313" key="2">
    <source>
        <dbReference type="Proteomes" id="UP000050517"/>
    </source>
</evidence>
<sequence>MRFRFSKITEFFTRFIIPHINKTGINLRDIKIPTVIECMTILRYTIFPRNNFTSLGNEINISDKFIANIFNGTIARFSQV</sequence>